<accession>A0AC61PK93</accession>
<gene>
    <name evidence="1" type="ORF">SAMN06297397_1248</name>
</gene>
<keyword evidence="2" id="KW-1185">Reference proteome</keyword>
<proteinExistence type="predicted"/>
<dbReference type="Proteomes" id="UP000192328">
    <property type="component" value="Unassembled WGS sequence"/>
</dbReference>
<comment type="caution">
    <text evidence="1">The sequence shown here is derived from an EMBL/GenBank/DDBJ whole genome shotgun (WGS) entry which is preliminary data.</text>
</comment>
<organism evidence="1 2">
    <name type="scientific">Aristaeella lactis</name>
    <dbReference type="NCBI Taxonomy" id="3046383"/>
    <lineage>
        <taxon>Bacteria</taxon>
        <taxon>Bacillati</taxon>
        <taxon>Bacillota</taxon>
        <taxon>Clostridia</taxon>
        <taxon>Eubacteriales</taxon>
        <taxon>Aristaeellaceae</taxon>
        <taxon>Aristaeella</taxon>
    </lineage>
</organism>
<protein>
    <submittedName>
        <fullName evidence="1">Nitroreductase</fullName>
    </submittedName>
</protein>
<sequence>MEFRKLIDARRSVRGYQSGASHEDLAAICKAAQQAPSWMNQQTARCYVVETPEILESLRDAALPSFNRNSSANAVLIVTTFVKGIVGFGPDGKPVDDIGNGWGIYDLGLHDAYLILAAKDLGYDTLIMGMRDVDLLRDKLGIPENEELISVIAVGRSDIVPATPPRKPLEETVRFF</sequence>
<evidence type="ECO:0000313" key="1">
    <source>
        <dbReference type="EMBL" id="SMC52894.1"/>
    </source>
</evidence>
<evidence type="ECO:0000313" key="2">
    <source>
        <dbReference type="Proteomes" id="UP000192328"/>
    </source>
</evidence>
<name>A0AC61PK93_9FIRM</name>
<reference evidence="1" key="1">
    <citation type="submission" date="2017-04" db="EMBL/GenBank/DDBJ databases">
        <authorList>
            <person name="Varghese N."/>
            <person name="Submissions S."/>
        </authorList>
    </citation>
    <scope>NUCLEOTIDE SEQUENCE</scope>
    <source>
        <strain evidence="1">WTE2008</strain>
    </source>
</reference>
<dbReference type="EMBL" id="FWXZ01000002">
    <property type="protein sequence ID" value="SMC52894.1"/>
    <property type="molecule type" value="Genomic_DNA"/>
</dbReference>